<accession>A0ABX2A6Z6</accession>
<protein>
    <recommendedName>
        <fullName evidence="4">Phospholipase D-like protein</fullName>
    </recommendedName>
</protein>
<comment type="caution">
    <text evidence="2">The sequence shown here is derived from an EMBL/GenBank/DDBJ whole genome shotgun (WGS) entry which is preliminary data.</text>
</comment>
<evidence type="ECO:0000313" key="2">
    <source>
        <dbReference type="EMBL" id="NOV98635.1"/>
    </source>
</evidence>
<proteinExistence type="predicted"/>
<name>A0ABX2A6Z6_9MICO</name>
<organism evidence="2 3">
    <name type="scientific">Isoptericola halotolerans</name>
    <dbReference type="NCBI Taxonomy" id="300560"/>
    <lineage>
        <taxon>Bacteria</taxon>
        <taxon>Bacillati</taxon>
        <taxon>Actinomycetota</taxon>
        <taxon>Actinomycetes</taxon>
        <taxon>Micrococcales</taxon>
        <taxon>Promicromonosporaceae</taxon>
        <taxon>Isoptericola</taxon>
    </lineage>
</organism>
<keyword evidence="1" id="KW-0472">Membrane</keyword>
<keyword evidence="1" id="KW-0812">Transmembrane</keyword>
<dbReference type="RefSeq" id="WP_171784841.1">
    <property type="nucleotide sequence ID" value="NZ_BAAAML010000003.1"/>
</dbReference>
<evidence type="ECO:0000313" key="3">
    <source>
        <dbReference type="Proteomes" id="UP000757540"/>
    </source>
</evidence>
<keyword evidence="1" id="KW-1133">Transmembrane helix</keyword>
<feature type="transmembrane region" description="Helical" evidence="1">
    <location>
        <begin position="12"/>
        <end position="31"/>
    </location>
</feature>
<feature type="transmembrane region" description="Helical" evidence="1">
    <location>
        <begin position="43"/>
        <end position="65"/>
    </location>
</feature>
<evidence type="ECO:0008006" key="4">
    <source>
        <dbReference type="Google" id="ProtNLM"/>
    </source>
</evidence>
<sequence length="86" mass="9131">MDPLPQFAPVAYDVGWSVLALAALALTAWALKELWTSTWATGVAGVLWFLIVLAVPVVGPAVFLLTDRSRERLPAPAGGRHPGPRG</sequence>
<gene>
    <name evidence="2" type="ORF">HDG69_003230</name>
</gene>
<keyword evidence="3" id="KW-1185">Reference proteome</keyword>
<dbReference type="Proteomes" id="UP000757540">
    <property type="component" value="Unassembled WGS sequence"/>
</dbReference>
<evidence type="ECO:0000256" key="1">
    <source>
        <dbReference type="SAM" id="Phobius"/>
    </source>
</evidence>
<reference evidence="2 3" key="1">
    <citation type="submission" date="2020-05" db="EMBL/GenBank/DDBJ databases">
        <title>Genomic Encyclopedia of Type Strains, Phase III (KMG-III): the genomes of soil and plant-associated and newly described type strains.</title>
        <authorList>
            <person name="Whitman W."/>
        </authorList>
    </citation>
    <scope>NUCLEOTIDE SEQUENCE [LARGE SCALE GENOMIC DNA]</scope>
    <source>
        <strain evidence="2 3">KCTC 19046</strain>
    </source>
</reference>
<dbReference type="EMBL" id="JABEZU010000004">
    <property type="protein sequence ID" value="NOV98635.1"/>
    <property type="molecule type" value="Genomic_DNA"/>
</dbReference>